<reference evidence="2" key="2">
    <citation type="submission" date="2019-07" db="EMBL/GenBank/DDBJ databases">
        <authorList>
            <person name="Seetharam A."/>
            <person name="Woodhouse M."/>
            <person name="Cannon E."/>
        </authorList>
    </citation>
    <scope>NUCLEOTIDE SEQUENCE [LARGE SCALE GENOMIC DNA]</scope>
    <source>
        <strain evidence="2">cv. B73</strain>
    </source>
</reference>
<proteinExistence type="predicted"/>
<organism evidence="2 3">
    <name type="scientific">Zea mays</name>
    <name type="common">Maize</name>
    <dbReference type="NCBI Taxonomy" id="4577"/>
    <lineage>
        <taxon>Eukaryota</taxon>
        <taxon>Viridiplantae</taxon>
        <taxon>Streptophyta</taxon>
        <taxon>Embryophyta</taxon>
        <taxon>Tracheophyta</taxon>
        <taxon>Spermatophyta</taxon>
        <taxon>Magnoliopsida</taxon>
        <taxon>Liliopsida</taxon>
        <taxon>Poales</taxon>
        <taxon>Poaceae</taxon>
        <taxon>PACMAD clade</taxon>
        <taxon>Panicoideae</taxon>
        <taxon>Andropogonodae</taxon>
        <taxon>Andropogoneae</taxon>
        <taxon>Tripsacinae</taxon>
        <taxon>Zea</taxon>
    </lineage>
</organism>
<feature type="region of interest" description="Disordered" evidence="1">
    <location>
        <begin position="239"/>
        <end position="259"/>
    </location>
</feature>
<dbReference type="Proteomes" id="UP000007305">
    <property type="component" value="Chromosome 8"/>
</dbReference>
<dbReference type="AlphaFoldDB" id="A0A804QPI7"/>
<dbReference type="Gramene" id="Zm00001eb348900_T001">
    <property type="protein sequence ID" value="Zm00001eb348900_P001"/>
    <property type="gene ID" value="Zm00001eb348900"/>
</dbReference>
<feature type="compositionally biased region" description="Basic and acidic residues" evidence="1">
    <location>
        <begin position="12"/>
        <end position="21"/>
    </location>
</feature>
<feature type="compositionally biased region" description="Polar residues" evidence="1">
    <location>
        <begin position="176"/>
        <end position="188"/>
    </location>
</feature>
<dbReference type="EnsemblPlants" id="Zm00001eb348900_T001">
    <property type="protein sequence ID" value="Zm00001eb348900_P001"/>
    <property type="gene ID" value="Zm00001eb348900"/>
</dbReference>
<reference evidence="3" key="1">
    <citation type="journal article" date="2009" name="Science">
        <title>The B73 maize genome: complexity, diversity, and dynamics.</title>
        <authorList>
            <person name="Schnable P.S."/>
            <person name="Ware D."/>
            <person name="Fulton R.S."/>
            <person name="Stein J.C."/>
            <person name="Wei F."/>
            <person name="Pasternak S."/>
            <person name="Liang C."/>
            <person name="Zhang J."/>
            <person name="Fulton L."/>
            <person name="Graves T.A."/>
            <person name="Minx P."/>
            <person name="Reily A.D."/>
            <person name="Courtney L."/>
            <person name="Kruchowski S.S."/>
            <person name="Tomlinson C."/>
            <person name="Strong C."/>
            <person name="Delehaunty K."/>
            <person name="Fronick C."/>
            <person name="Courtney B."/>
            <person name="Rock S.M."/>
            <person name="Belter E."/>
            <person name="Du F."/>
            <person name="Kim K."/>
            <person name="Abbott R.M."/>
            <person name="Cotton M."/>
            <person name="Levy A."/>
            <person name="Marchetto P."/>
            <person name="Ochoa K."/>
            <person name="Jackson S.M."/>
            <person name="Gillam B."/>
            <person name="Chen W."/>
            <person name="Yan L."/>
            <person name="Higginbotham J."/>
            <person name="Cardenas M."/>
            <person name="Waligorski J."/>
            <person name="Applebaum E."/>
            <person name="Phelps L."/>
            <person name="Falcone J."/>
            <person name="Kanchi K."/>
            <person name="Thane T."/>
            <person name="Scimone A."/>
            <person name="Thane N."/>
            <person name="Henke J."/>
            <person name="Wang T."/>
            <person name="Ruppert J."/>
            <person name="Shah N."/>
            <person name="Rotter K."/>
            <person name="Hodges J."/>
            <person name="Ingenthron E."/>
            <person name="Cordes M."/>
            <person name="Kohlberg S."/>
            <person name="Sgro J."/>
            <person name="Delgado B."/>
            <person name="Mead K."/>
            <person name="Chinwalla A."/>
            <person name="Leonard S."/>
            <person name="Crouse K."/>
            <person name="Collura K."/>
            <person name="Kudrna D."/>
            <person name="Currie J."/>
            <person name="He R."/>
            <person name="Angelova A."/>
            <person name="Rajasekar S."/>
            <person name="Mueller T."/>
            <person name="Lomeli R."/>
            <person name="Scara G."/>
            <person name="Ko A."/>
            <person name="Delaney K."/>
            <person name="Wissotski M."/>
            <person name="Lopez G."/>
            <person name="Campos D."/>
            <person name="Braidotti M."/>
            <person name="Ashley E."/>
            <person name="Golser W."/>
            <person name="Kim H."/>
            <person name="Lee S."/>
            <person name="Lin J."/>
            <person name="Dujmic Z."/>
            <person name="Kim W."/>
            <person name="Talag J."/>
            <person name="Zuccolo A."/>
            <person name="Fan C."/>
            <person name="Sebastian A."/>
            <person name="Kramer M."/>
            <person name="Spiegel L."/>
            <person name="Nascimento L."/>
            <person name="Zutavern T."/>
            <person name="Miller B."/>
            <person name="Ambroise C."/>
            <person name="Muller S."/>
            <person name="Spooner W."/>
            <person name="Narechania A."/>
            <person name="Ren L."/>
            <person name="Wei S."/>
            <person name="Kumari S."/>
            <person name="Faga B."/>
            <person name="Levy M.J."/>
            <person name="McMahan L."/>
            <person name="Van Buren P."/>
            <person name="Vaughn M.W."/>
            <person name="Ying K."/>
            <person name="Yeh C.-T."/>
            <person name="Emrich S.J."/>
            <person name="Jia Y."/>
            <person name="Kalyanaraman A."/>
            <person name="Hsia A.-P."/>
            <person name="Barbazuk W.B."/>
            <person name="Baucom R.S."/>
            <person name="Brutnell T.P."/>
            <person name="Carpita N.C."/>
            <person name="Chaparro C."/>
            <person name="Chia J.-M."/>
            <person name="Deragon J.-M."/>
            <person name="Estill J.C."/>
            <person name="Fu Y."/>
            <person name="Jeddeloh J.A."/>
            <person name="Han Y."/>
            <person name="Lee H."/>
            <person name="Li P."/>
            <person name="Lisch D.R."/>
            <person name="Liu S."/>
            <person name="Liu Z."/>
            <person name="Nagel D.H."/>
            <person name="McCann M.C."/>
            <person name="SanMiguel P."/>
            <person name="Myers A.M."/>
            <person name="Nettleton D."/>
            <person name="Nguyen J."/>
            <person name="Penning B.W."/>
            <person name="Ponnala L."/>
            <person name="Schneider K.L."/>
            <person name="Schwartz D.C."/>
            <person name="Sharma A."/>
            <person name="Soderlund C."/>
            <person name="Springer N.M."/>
            <person name="Sun Q."/>
            <person name="Wang H."/>
            <person name="Waterman M."/>
            <person name="Westerman R."/>
            <person name="Wolfgruber T.K."/>
            <person name="Yang L."/>
            <person name="Yu Y."/>
            <person name="Zhang L."/>
            <person name="Zhou S."/>
            <person name="Zhu Q."/>
            <person name="Bennetzen J.L."/>
            <person name="Dawe R.K."/>
            <person name="Jiang J."/>
            <person name="Jiang N."/>
            <person name="Presting G.G."/>
            <person name="Wessler S.R."/>
            <person name="Aluru S."/>
            <person name="Martienssen R.A."/>
            <person name="Clifton S.W."/>
            <person name="McCombie W.R."/>
            <person name="Wing R.A."/>
            <person name="Wilson R.K."/>
        </authorList>
    </citation>
    <scope>NUCLEOTIDE SEQUENCE [LARGE SCALE GENOMIC DNA]</scope>
    <source>
        <strain evidence="3">cv. B73</strain>
    </source>
</reference>
<evidence type="ECO:0000313" key="3">
    <source>
        <dbReference type="Proteomes" id="UP000007305"/>
    </source>
</evidence>
<sequence>MQAPRRRVQGAEVRRAPDALHPEPNAQRVGARGVARRDGAVRLGGERRAPVGRGWYGGHVALRLELAVLLMVVVMRVEARQTSVAGRRGHGGCGGRRVGRGGLRREDVDAEARGRGRRALRLEAVVLVQHVDQVLVAGDGDEHVEFLGEGEQLVLDGRDLRLEHVLHLLLQLCTGQRQTSRPAESQTAAGHAARHSAWRKRTTPTAEADGARHGEDAGLPADVLEHAVVRAGHDAAAEAAEDLDAASPTSSARAAADAGRRKMHVLICGRALGLRRRHHWRRTHRVFYLGHGVPSLESQQKQSTRRNIP</sequence>
<name>A0A804QPI7_MAIZE</name>
<keyword evidence="3" id="KW-1185">Reference proteome</keyword>
<dbReference type="InParanoid" id="A0A804QPI7"/>
<reference evidence="2" key="3">
    <citation type="submission" date="2021-05" db="UniProtKB">
        <authorList>
            <consortium name="EnsemblPlants"/>
        </authorList>
    </citation>
    <scope>IDENTIFICATION</scope>
    <source>
        <strain evidence="2">cv. B73</strain>
    </source>
</reference>
<feature type="compositionally biased region" description="Low complexity" evidence="1">
    <location>
        <begin position="245"/>
        <end position="257"/>
    </location>
</feature>
<protein>
    <submittedName>
        <fullName evidence="2">Uncharacterized protein</fullName>
    </submittedName>
</protein>
<feature type="compositionally biased region" description="Basic residues" evidence="1">
    <location>
        <begin position="192"/>
        <end position="202"/>
    </location>
</feature>
<evidence type="ECO:0000313" key="2">
    <source>
        <dbReference type="EnsemblPlants" id="Zm00001eb348900_P001"/>
    </source>
</evidence>
<feature type="region of interest" description="Disordered" evidence="1">
    <location>
        <begin position="176"/>
        <end position="217"/>
    </location>
</feature>
<feature type="region of interest" description="Disordered" evidence="1">
    <location>
        <begin position="1"/>
        <end position="34"/>
    </location>
</feature>
<accession>A0A804QPI7</accession>
<evidence type="ECO:0000256" key="1">
    <source>
        <dbReference type="SAM" id="MobiDB-lite"/>
    </source>
</evidence>